<dbReference type="InterPro" id="IPR041700">
    <property type="entry name" value="OMP_b-brl_3"/>
</dbReference>
<gene>
    <name evidence="3" type="ORF">Q764_10775</name>
</gene>
<accession>A0A0A2MBP2</accession>
<keyword evidence="4" id="KW-1185">Reference proteome</keyword>
<evidence type="ECO:0000313" key="3">
    <source>
        <dbReference type="EMBL" id="KGO88888.1"/>
    </source>
</evidence>
<evidence type="ECO:0000259" key="2">
    <source>
        <dbReference type="Pfam" id="PF14905"/>
    </source>
</evidence>
<name>A0A0A2MBP2_9FLAO</name>
<dbReference type="AlphaFoldDB" id="A0A0A2MBP2"/>
<proteinExistence type="predicted"/>
<dbReference type="EMBL" id="JRLW01000014">
    <property type="protein sequence ID" value="KGO88888.1"/>
    <property type="molecule type" value="Genomic_DNA"/>
</dbReference>
<dbReference type="SUPFAM" id="SSF56935">
    <property type="entry name" value="Porins"/>
    <property type="match status" value="1"/>
</dbReference>
<dbReference type="OrthoDB" id="1682379at2"/>
<dbReference type="Pfam" id="PF14905">
    <property type="entry name" value="OMP_b-brl_3"/>
    <property type="match status" value="1"/>
</dbReference>
<keyword evidence="1" id="KW-0732">Signal</keyword>
<organism evidence="3 4">
    <name type="scientific">Flavobacterium suncheonense GH29-5 = DSM 17707</name>
    <dbReference type="NCBI Taxonomy" id="1121899"/>
    <lineage>
        <taxon>Bacteria</taxon>
        <taxon>Pseudomonadati</taxon>
        <taxon>Bacteroidota</taxon>
        <taxon>Flavobacteriia</taxon>
        <taxon>Flavobacteriales</taxon>
        <taxon>Flavobacteriaceae</taxon>
        <taxon>Flavobacterium</taxon>
    </lineage>
</organism>
<reference evidence="3 4" key="1">
    <citation type="submission" date="2013-09" db="EMBL/GenBank/DDBJ databases">
        <authorList>
            <person name="Zeng Z."/>
            <person name="Chen C."/>
        </authorList>
    </citation>
    <scope>NUCLEOTIDE SEQUENCE [LARGE SCALE GENOMIC DNA]</scope>
    <source>
        <strain evidence="3 4">GH29-5</strain>
    </source>
</reference>
<protein>
    <recommendedName>
        <fullName evidence="2">Outer membrane protein beta-barrel domain-containing protein</fullName>
    </recommendedName>
</protein>
<comment type="caution">
    <text evidence="3">The sequence shown here is derived from an EMBL/GenBank/DDBJ whole genome shotgun (WGS) entry which is preliminary data.</text>
</comment>
<dbReference type="eggNOG" id="COG1629">
    <property type="taxonomic scope" value="Bacteria"/>
</dbReference>
<sequence>MFQRVLFLVFAVFSLQASAQNSIKFKGKVIEEKTKLPMEAVTVYVSVAKDSSLIDYTITDKNGNFSFDLKKNSNPIWLKISMTGFEGRKISLNSISENKDFGVISLKEEATMLGEIVVKAEAPPIRIKKDTLEFNAASFKVRPDSNVETLLKQLPGVEIDSDGKITVNGKEVNQILVNGKPFFDKDGKIALQNLPADIINKVQVSDTKTKQEELSGKPASGNNASINLTIDEDKNKGFFGKFMAGYGTDDRYESSALVNYFKNKRKLSVLASSNNINSTGFSMDEIFDNMGGGRNRSVYYNDNGSFGINGMRFGGGAGITQSNMVGINYSDEWFKNFDTQISYFFSDQHAKNDSRAKQINFLPSGAFTTDSQSKSKSDRFSHQASMELEYKIDSTTTVVYVPRFSSSYGKDRENSYQVSTDEDGNVQNESTAATFDESTGNKFENKLYLNKAFKRKGRYLSTSVGSTNSQDDVDSYNNSATLFYQGTDPDDIRNQVRKSRNTTDNYNVDVSYTEPLKDSLSVSVGMAYEWQKSANNKKAFDYDAVSETYSVANDVLTNYIASTARIAKPNAGFSINKEKFNFNLNGGTTIIGFDANSVYLGTNTNLNRNFVLPSADLNVYWKLAKSKSIWASYSYEYDLPSASQMMPVEDVSNPLNTFVGNENLDLNKRHYMYASFSNYDYATRSGFSFYLGGNYYDSQYVSSIEVTANGKRTTTYENVQDNYYTWTGFNINKSIKKDAHTFKFGFGTNVNLSMNKGFTNAELYEAFGVRWRIGGNFSYEYGELLTITPNYRYISNNTKYTNYLVEKASNFQHQFGLQTTNYWPKNWVFGNDFSYNYNSNIADGFKKDFYLWNTSLSYSFYNKKFTAKVKVYDVLNQNQSATRTISATTIRDEQNTVLKRYAMFSLTYKIEKFAGKEKPTRNRYMFH</sequence>
<dbReference type="Pfam" id="PF13715">
    <property type="entry name" value="CarbopepD_reg_2"/>
    <property type="match status" value="1"/>
</dbReference>
<evidence type="ECO:0000313" key="4">
    <source>
        <dbReference type="Proteomes" id="UP000030121"/>
    </source>
</evidence>
<evidence type="ECO:0000256" key="1">
    <source>
        <dbReference type="SAM" id="SignalP"/>
    </source>
</evidence>
<dbReference type="Proteomes" id="UP000030121">
    <property type="component" value="Unassembled WGS sequence"/>
</dbReference>
<dbReference type="SUPFAM" id="SSF49464">
    <property type="entry name" value="Carboxypeptidase regulatory domain-like"/>
    <property type="match status" value="1"/>
</dbReference>
<dbReference type="InterPro" id="IPR008969">
    <property type="entry name" value="CarboxyPept-like_regulatory"/>
</dbReference>
<dbReference type="RefSeq" id="WP_035744690.1">
    <property type="nucleotide sequence ID" value="NZ_AUCZ01000003.1"/>
</dbReference>
<feature type="domain" description="Outer membrane protein beta-barrel" evidence="2">
    <location>
        <begin position="452"/>
        <end position="799"/>
    </location>
</feature>
<dbReference type="STRING" id="1121899.GCA_000430025_00733"/>
<feature type="signal peptide" evidence="1">
    <location>
        <begin position="1"/>
        <end position="19"/>
    </location>
</feature>
<feature type="chain" id="PRO_5001991189" description="Outer membrane protein beta-barrel domain-containing protein" evidence="1">
    <location>
        <begin position="20"/>
        <end position="927"/>
    </location>
</feature>